<reference evidence="2 3" key="1">
    <citation type="submission" date="2015-12" db="EMBL/GenBank/DDBJ databases">
        <title>The genome of Folsomia candida.</title>
        <authorList>
            <person name="Faddeeva A."/>
            <person name="Derks M.F."/>
            <person name="Anvar Y."/>
            <person name="Smit S."/>
            <person name="Van Straalen N."/>
            <person name="Roelofs D."/>
        </authorList>
    </citation>
    <scope>NUCLEOTIDE SEQUENCE [LARGE SCALE GENOMIC DNA]</scope>
    <source>
        <strain evidence="2 3">VU population</strain>
        <tissue evidence="2">Whole body</tissue>
    </source>
</reference>
<accession>A0A226E750</accession>
<dbReference type="InterPro" id="IPR038727">
    <property type="entry name" value="NadR/Ttd14_AAA_dom"/>
</dbReference>
<gene>
    <name evidence="2" type="ORF">Fcan01_12175</name>
</gene>
<evidence type="ECO:0000313" key="2">
    <source>
        <dbReference type="EMBL" id="OXA53150.1"/>
    </source>
</evidence>
<protein>
    <recommendedName>
        <fullName evidence="1">NadR/Ttd14 AAA domain-containing protein</fullName>
    </recommendedName>
</protein>
<dbReference type="FunFam" id="2.40.320.10:FF:000003">
    <property type="entry name" value="Uncharacterized protein, isoform C"/>
    <property type="match status" value="1"/>
</dbReference>
<keyword evidence="3" id="KW-1185">Reference proteome</keyword>
<name>A0A226E750_FOLCA</name>
<dbReference type="PANTHER" id="PTHR34932">
    <property type="entry name" value="TRPL TRANSLOCATION DEFECT PROTEIN 14"/>
    <property type="match status" value="1"/>
</dbReference>
<dbReference type="EMBL" id="LNIX01000006">
    <property type="protein sequence ID" value="OXA53150.1"/>
    <property type="molecule type" value="Genomic_DNA"/>
</dbReference>
<dbReference type="SUPFAM" id="SSF55154">
    <property type="entry name" value="CYTH-like phosphatases"/>
    <property type="match status" value="1"/>
</dbReference>
<dbReference type="Gene3D" id="2.40.320.10">
    <property type="entry name" value="Hypothetical Protein Pfu-838710-001"/>
    <property type="match status" value="1"/>
</dbReference>
<dbReference type="InterPro" id="IPR053227">
    <property type="entry name" value="TRPL-trafficking_regulator"/>
</dbReference>
<dbReference type="InterPro" id="IPR033469">
    <property type="entry name" value="CYTH-like_dom_sf"/>
</dbReference>
<sequence>MFSNSPALQFQEELVRTMMQIERSFFRLAETVNRDVLIICDRGAMDASAYIPRDVWEGILARNGWNEVDLRDARYNHIIHMVSAANGAEPFYSTDDHTCRTEGLSLAKDVDTKCAQAWVGHPYFDVIDNSTDFETKLCRMIQAVCQKLGIDAKDRLQNNSKKMKFLVKGPLPGDEVFPKGSQDFTVVHDYLQTSTPKMQVRLRKRGQKGHWSYAYTVRHPELQGQVVEVRTPLTQRDYNNMLSQKEHNHFTVYKDRRAFLLNDQYFQLDCYKDPCHPRCTGLIFLETYTTLSSAELEIRLPKFLHIVREVTGDPRYSMFNLSLKEGWQNNKHFCQSLAGSDSEESLDDISNTENRLILC</sequence>
<dbReference type="OrthoDB" id="6375174at2759"/>
<dbReference type="GO" id="GO:0045494">
    <property type="term" value="P:photoreceptor cell maintenance"/>
    <property type="evidence" value="ECO:0007669"/>
    <property type="project" value="TreeGrafter"/>
</dbReference>
<dbReference type="AlphaFoldDB" id="A0A226E750"/>
<dbReference type="OMA" id="DPCHPRC"/>
<dbReference type="PANTHER" id="PTHR34932:SF1">
    <property type="entry name" value="TRPL TRANSLOCATION DEFECT PROTEIN 14"/>
    <property type="match status" value="1"/>
</dbReference>
<feature type="domain" description="NadR/Ttd14 AAA" evidence="1">
    <location>
        <begin position="8"/>
        <end position="135"/>
    </location>
</feature>
<dbReference type="Proteomes" id="UP000198287">
    <property type="component" value="Unassembled WGS sequence"/>
</dbReference>
<proteinExistence type="predicted"/>
<evidence type="ECO:0000313" key="3">
    <source>
        <dbReference type="Proteomes" id="UP000198287"/>
    </source>
</evidence>
<comment type="caution">
    <text evidence="2">The sequence shown here is derived from an EMBL/GenBank/DDBJ whole genome shotgun (WGS) entry which is preliminary data.</text>
</comment>
<evidence type="ECO:0000259" key="1">
    <source>
        <dbReference type="Pfam" id="PF13521"/>
    </source>
</evidence>
<dbReference type="GO" id="GO:0035091">
    <property type="term" value="F:phosphatidylinositol binding"/>
    <property type="evidence" value="ECO:0007669"/>
    <property type="project" value="TreeGrafter"/>
</dbReference>
<organism evidence="2 3">
    <name type="scientific">Folsomia candida</name>
    <name type="common">Springtail</name>
    <dbReference type="NCBI Taxonomy" id="158441"/>
    <lineage>
        <taxon>Eukaryota</taxon>
        <taxon>Metazoa</taxon>
        <taxon>Ecdysozoa</taxon>
        <taxon>Arthropoda</taxon>
        <taxon>Hexapoda</taxon>
        <taxon>Collembola</taxon>
        <taxon>Entomobryomorpha</taxon>
        <taxon>Isotomoidea</taxon>
        <taxon>Isotomidae</taxon>
        <taxon>Proisotominae</taxon>
        <taxon>Folsomia</taxon>
    </lineage>
</organism>
<dbReference type="GO" id="GO:0005525">
    <property type="term" value="F:GTP binding"/>
    <property type="evidence" value="ECO:0007669"/>
    <property type="project" value="TreeGrafter"/>
</dbReference>
<dbReference type="GO" id="GO:0070300">
    <property type="term" value="F:phosphatidic acid binding"/>
    <property type="evidence" value="ECO:0007669"/>
    <property type="project" value="TreeGrafter"/>
</dbReference>
<dbReference type="Pfam" id="PF13521">
    <property type="entry name" value="AAA_28"/>
    <property type="match status" value="1"/>
</dbReference>